<feature type="compositionally biased region" description="Gly residues" evidence="1">
    <location>
        <begin position="91"/>
        <end position="102"/>
    </location>
</feature>
<protein>
    <submittedName>
        <fullName evidence="2">Uncharacterized protein</fullName>
    </submittedName>
</protein>
<organism evidence="2 3">
    <name type="scientific">Streptomyces composti</name>
    <dbReference type="NCBI Taxonomy" id="2720025"/>
    <lineage>
        <taxon>Bacteria</taxon>
        <taxon>Bacillati</taxon>
        <taxon>Actinomycetota</taxon>
        <taxon>Actinomycetes</taxon>
        <taxon>Kitasatosporales</taxon>
        <taxon>Streptomycetaceae</taxon>
        <taxon>Streptomyces</taxon>
    </lineage>
</organism>
<comment type="caution">
    <text evidence="2">The sequence shown here is derived from an EMBL/GenBank/DDBJ whole genome shotgun (WGS) entry which is preliminary data.</text>
</comment>
<accession>A0ABX1ADX1</accession>
<evidence type="ECO:0000313" key="2">
    <source>
        <dbReference type="EMBL" id="NJP53107.1"/>
    </source>
</evidence>
<gene>
    <name evidence="2" type="ORF">HCJ93_24325</name>
</gene>
<sequence length="224" mass="22242">MPRHAGARARTLRNTRLLALAGVVLAGAVVLPLAIATAGPGGSGTTTDMKRAAERHATAGGAGRAAGTDPEEAAPPSAGDEDGTPASDAAGEGGGEGNGRGSGAPVTPGGIHLSTAVRCGPELTSPEGIEAQTCVVARGEDVWARTYYRNATGGALHAVLALLGPGGRSVRMPCAADAGDEPAICETPRGRIREDLAGYSAVAEFSRSEGRGPLLLRSGSNSQS</sequence>
<proteinExistence type="predicted"/>
<evidence type="ECO:0000313" key="3">
    <source>
        <dbReference type="Proteomes" id="UP000730591"/>
    </source>
</evidence>
<name>A0ABX1ADX1_9ACTN</name>
<dbReference type="EMBL" id="JAATEM010000033">
    <property type="protein sequence ID" value="NJP53107.1"/>
    <property type="molecule type" value="Genomic_DNA"/>
</dbReference>
<dbReference type="Proteomes" id="UP000730591">
    <property type="component" value="Unassembled WGS sequence"/>
</dbReference>
<keyword evidence="3" id="KW-1185">Reference proteome</keyword>
<reference evidence="2 3" key="1">
    <citation type="submission" date="2020-03" db="EMBL/GenBank/DDBJ databases">
        <title>WGS of actinomycetes isolated from Thailand.</title>
        <authorList>
            <person name="Thawai C."/>
        </authorList>
    </citation>
    <scope>NUCLEOTIDE SEQUENCE [LARGE SCALE GENOMIC DNA]</scope>
    <source>
        <strain evidence="2 3">SBST2-5</strain>
    </source>
</reference>
<dbReference type="RefSeq" id="WP_167997939.1">
    <property type="nucleotide sequence ID" value="NZ_JAATEM010000033.1"/>
</dbReference>
<evidence type="ECO:0000256" key="1">
    <source>
        <dbReference type="SAM" id="MobiDB-lite"/>
    </source>
</evidence>
<feature type="region of interest" description="Disordered" evidence="1">
    <location>
        <begin position="54"/>
        <end position="113"/>
    </location>
</feature>